<evidence type="ECO:0000313" key="5">
    <source>
        <dbReference type="EMBL" id="RAI75593.1"/>
    </source>
</evidence>
<proteinExistence type="predicted"/>
<evidence type="ECO:0000256" key="3">
    <source>
        <dbReference type="ARBA" id="ARBA00022737"/>
    </source>
</evidence>
<evidence type="ECO:0000256" key="4">
    <source>
        <dbReference type="PROSITE-ProRule" id="PRU00339"/>
    </source>
</evidence>
<dbReference type="GO" id="GO:0005938">
    <property type="term" value="C:cell cortex"/>
    <property type="evidence" value="ECO:0007669"/>
    <property type="project" value="TreeGrafter"/>
</dbReference>
<keyword evidence="2" id="KW-0963">Cytoplasm</keyword>
<keyword evidence="4" id="KW-0802">TPR repeat</keyword>
<keyword evidence="3" id="KW-0677">Repeat</keyword>
<dbReference type="GO" id="GO:0001965">
    <property type="term" value="F:G-protein alpha-subunit binding"/>
    <property type="evidence" value="ECO:0007669"/>
    <property type="project" value="TreeGrafter"/>
</dbReference>
<reference evidence="5 6" key="1">
    <citation type="submission" date="2018-06" db="EMBL/GenBank/DDBJ databases">
        <title>Spirosoma sp. HMF3257 Genome sequencing and assembly.</title>
        <authorList>
            <person name="Kang H."/>
            <person name="Cha I."/>
            <person name="Kim H."/>
            <person name="Kang J."/>
            <person name="Joh K."/>
        </authorList>
    </citation>
    <scope>NUCLEOTIDE SEQUENCE [LARGE SCALE GENOMIC DNA]</scope>
    <source>
        <strain evidence="5 6">HMF3257</strain>
    </source>
</reference>
<dbReference type="GO" id="GO:0005092">
    <property type="term" value="F:GDP-dissociation inhibitor activity"/>
    <property type="evidence" value="ECO:0007669"/>
    <property type="project" value="TreeGrafter"/>
</dbReference>
<dbReference type="Proteomes" id="UP000249016">
    <property type="component" value="Unassembled WGS sequence"/>
</dbReference>
<dbReference type="Gene3D" id="1.25.40.10">
    <property type="entry name" value="Tetratricopeptide repeat domain"/>
    <property type="match status" value="2"/>
</dbReference>
<keyword evidence="6" id="KW-1185">Reference proteome</keyword>
<dbReference type="EMBL" id="QLII01000001">
    <property type="protein sequence ID" value="RAI75593.1"/>
    <property type="molecule type" value="Genomic_DNA"/>
</dbReference>
<protein>
    <submittedName>
        <fullName evidence="5">Uncharacterized protein</fullName>
    </submittedName>
</protein>
<evidence type="ECO:0000256" key="2">
    <source>
        <dbReference type="ARBA" id="ARBA00022490"/>
    </source>
</evidence>
<dbReference type="PANTHER" id="PTHR45954:SF1">
    <property type="entry name" value="LD33695P"/>
    <property type="match status" value="1"/>
</dbReference>
<dbReference type="PROSITE" id="PS50005">
    <property type="entry name" value="TPR"/>
    <property type="match status" value="1"/>
</dbReference>
<dbReference type="PANTHER" id="PTHR45954">
    <property type="entry name" value="LD33695P"/>
    <property type="match status" value="1"/>
</dbReference>
<sequence length="312" mass="35752">MGWASGRAMAQVPLHLKLNPEKIQKAAKLKQEALAKHDSLLLAEAYYLYGKAYVFAGDYQTGQAYYVKAIRIHEPLGNSMELSRLYVRLSENEVRVGRLKQALHYATLSLKVAQATQKNKDKALIRAYGALAHVYGAIWGAEKPPNPSTFDRVISYYKKEEQLCYKLNDAPGIAEVNLELGTIFSQVNDPKAIPYLEKAQHLFTQLDKVTSLAFTMMHLAEAYLIFGKPKQAFQTLVKAEDLYNSKKLNNYEIRVDLAIQFVAYFETTRQWDKAFRRLRKLNELERIRLLADHDGALTRLSMEYETEKKKHS</sequence>
<dbReference type="AlphaFoldDB" id="A0A327NLE3"/>
<dbReference type="Pfam" id="PF13181">
    <property type="entry name" value="TPR_8"/>
    <property type="match status" value="1"/>
</dbReference>
<gene>
    <name evidence="5" type="ORF">HMF3257_18090</name>
</gene>
<evidence type="ECO:0000313" key="6">
    <source>
        <dbReference type="Proteomes" id="UP000249016"/>
    </source>
</evidence>
<organism evidence="5 6">
    <name type="scientific">Spirosoma telluris</name>
    <dbReference type="NCBI Taxonomy" id="2183553"/>
    <lineage>
        <taxon>Bacteria</taxon>
        <taxon>Pseudomonadati</taxon>
        <taxon>Bacteroidota</taxon>
        <taxon>Cytophagia</taxon>
        <taxon>Cytophagales</taxon>
        <taxon>Cytophagaceae</taxon>
        <taxon>Spirosoma</taxon>
    </lineage>
</organism>
<evidence type="ECO:0000256" key="1">
    <source>
        <dbReference type="ARBA" id="ARBA00004496"/>
    </source>
</evidence>
<feature type="repeat" description="TPR" evidence="4">
    <location>
        <begin position="43"/>
        <end position="76"/>
    </location>
</feature>
<comment type="caution">
    <text evidence="5">The sequence shown here is derived from an EMBL/GenBank/DDBJ whole genome shotgun (WGS) entry which is preliminary data.</text>
</comment>
<dbReference type="InterPro" id="IPR011990">
    <property type="entry name" value="TPR-like_helical_dom_sf"/>
</dbReference>
<dbReference type="InterPro" id="IPR019734">
    <property type="entry name" value="TPR_rpt"/>
</dbReference>
<name>A0A327NLE3_9BACT</name>
<dbReference type="SUPFAM" id="SSF48452">
    <property type="entry name" value="TPR-like"/>
    <property type="match status" value="2"/>
</dbReference>
<accession>A0A327NLE3</accession>
<dbReference type="InterPro" id="IPR052386">
    <property type="entry name" value="GPSM"/>
</dbReference>
<comment type="subcellular location">
    <subcellularLocation>
        <location evidence="1">Cytoplasm</location>
    </subcellularLocation>
</comment>